<dbReference type="KEGG" id="zal:AZF00_13535"/>
<evidence type="ECO:0000313" key="2">
    <source>
        <dbReference type="Proteomes" id="UP000074119"/>
    </source>
</evidence>
<accession>A0A127M7N6</accession>
<dbReference type="STRING" id="1470434.AZF00_13535"/>
<name>A0A127M7N6_9GAMM</name>
<dbReference type="SUPFAM" id="SSF48452">
    <property type="entry name" value="TPR-like"/>
    <property type="match status" value="1"/>
</dbReference>
<organism evidence="1 2">
    <name type="scientific">Zhongshania aliphaticivorans</name>
    <dbReference type="NCBI Taxonomy" id="1470434"/>
    <lineage>
        <taxon>Bacteria</taxon>
        <taxon>Pseudomonadati</taxon>
        <taxon>Pseudomonadota</taxon>
        <taxon>Gammaproteobacteria</taxon>
        <taxon>Cellvibrionales</taxon>
        <taxon>Spongiibacteraceae</taxon>
        <taxon>Zhongshania</taxon>
    </lineage>
</organism>
<dbReference type="AlphaFoldDB" id="A0A127M7N6"/>
<gene>
    <name evidence="1" type="ORF">AZF00_13535</name>
</gene>
<dbReference type="Proteomes" id="UP000074119">
    <property type="component" value="Chromosome"/>
</dbReference>
<protein>
    <submittedName>
        <fullName evidence="1">Uncharacterized protein</fullName>
    </submittedName>
</protein>
<dbReference type="Pfam" id="PF14559">
    <property type="entry name" value="TPR_19"/>
    <property type="match status" value="2"/>
</dbReference>
<dbReference type="InterPro" id="IPR011990">
    <property type="entry name" value="TPR-like_helical_dom_sf"/>
</dbReference>
<sequence length="251" mass="28248">MTLLNNSVRTLLLATAFIMTGCVSMDQHRDAHPDPDTRLNQMLAMYEKTDDFGNSCNELWNAYSATTDCERIQREVERLGIEFPNHPRIMMANATMQYQAGRPDKAQFTLDQLLADRGPHPEAAILRTKIALEEGNTARARAVLQKQIIISPSNFELREALASTYYIEGKYDEAAKALSAAGRLGAPGWRLSYHQGLIREARKDWKGACSLYLMSIEQRPDFQAPSARLIGLTEHESCRALADGRGYNVRR</sequence>
<dbReference type="EMBL" id="CP014544">
    <property type="protein sequence ID" value="AMO69263.1"/>
    <property type="molecule type" value="Genomic_DNA"/>
</dbReference>
<evidence type="ECO:0000313" key="1">
    <source>
        <dbReference type="EMBL" id="AMO69263.1"/>
    </source>
</evidence>
<proteinExistence type="predicted"/>
<dbReference type="RefSeq" id="WP_008248515.1">
    <property type="nucleotide sequence ID" value="NZ_CP014544.1"/>
</dbReference>
<reference evidence="1 2" key="1">
    <citation type="submission" date="2015-12" db="EMBL/GenBank/DDBJ databases">
        <authorList>
            <person name="Shamseldin A."/>
            <person name="Moawad H."/>
            <person name="Abd El-Rahim W.M."/>
            <person name="Sadowsky M.J."/>
        </authorList>
    </citation>
    <scope>NUCLEOTIDE SEQUENCE [LARGE SCALE GENOMIC DNA]</scope>
    <source>
        <strain evidence="1 2">SM2</strain>
    </source>
</reference>
<dbReference type="Gene3D" id="1.25.40.10">
    <property type="entry name" value="Tetratricopeptide repeat domain"/>
    <property type="match status" value="1"/>
</dbReference>